<dbReference type="InterPro" id="IPR025340">
    <property type="entry name" value="DUF4246"/>
</dbReference>
<organism evidence="4 5">
    <name type="scientific">Podospora australis</name>
    <dbReference type="NCBI Taxonomy" id="1536484"/>
    <lineage>
        <taxon>Eukaryota</taxon>
        <taxon>Fungi</taxon>
        <taxon>Dikarya</taxon>
        <taxon>Ascomycota</taxon>
        <taxon>Pezizomycotina</taxon>
        <taxon>Sordariomycetes</taxon>
        <taxon>Sordariomycetidae</taxon>
        <taxon>Sordariales</taxon>
        <taxon>Podosporaceae</taxon>
        <taxon>Podospora</taxon>
    </lineage>
</organism>
<dbReference type="PANTHER" id="PTHR33119:SF1">
    <property type="entry name" value="FE2OG DIOXYGENASE DOMAIN-CONTAINING PROTEIN"/>
    <property type="match status" value="1"/>
</dbReference>
<name>A0AAN6WTZ8_9PEZI</name>
<dbReference type="AlphaFoldDB" id="A0AAN6WTZ8"/>
<feature type="compositionally biased region" description="Acidic residues" evidence="1">
    <location>
        <begin position="385"/>
        <end position="402"/>
    </location>
</feature>
<evidence type="ECO:0000313" key="5">
    <source>
        <dbReference type="Proteomes" id="UP001302126"/>
    </source>
</evidence>
<reference evidence="4" key="2">
    <citation type="submission" date="2023-05" db="EMBL/GenBank/DDBJ databases">
        <authorList>
            <consortium name="Lawrence Berkeley National Laboratory"/>
            <person name="Steindorff A."/>
            <person name="Hensen N."/>
            <person name="Bonometti L."/>
            <person name="Westerberg I."/>
            <person name="Brannstrom I.O."/>
            <person name="Guillou S."/>
            <person name="Cros-Aarteil S."/>
            <person name="Calhoun S."/>
            <person name="Haridas S."/>
            <person name="Kuo A."/>
            <person name="Mondo S."/>
            <person name="Pangilinan J."/>
            <person name="Riley R."/>
            <person name="Labutti K."/>
            <person name="Andreopoulos B."/>
            <person name="Lipzen A."/>
            <person name="Chen C."/>
            <person name="Yanf M."/>
            <person name="Daum C."/>
            <person name="Ng V."/>
            <person name="Clum A."/>
            <person name="Ohm R."/>
            <person name="Martin F."/>
            <person name="Silar P."/>
            <person name="Natvig D."/>
            <person name="Lalanne C."/>
            <person name="Gautier V."/>
            <person name="Ament-Velasquez S.L."/>
            <person name="Kruys A."/>
            <person name="Hutchinson M.I."/>
            <person name="Powell A.J."/>
            <person name="Barry K."/>
            <person name="Miller A.N."/>
            <person name="Grigoriev I.V."/>
            <person name="Debuchy R."/>
            <person name="Gladieux P."/>
            <person name="Thoren M.H."/>
            <person name="Johannesson H."/>
        </authorList>
    </citation>
    <scope>NUCLEOTIDE SEQUENCE</scope>
    <source>
        <strain evidence="4">PSN309</strain>
    </source>
</reference>
<reference evidence="4" key="1">
    <citation type="journal article" date="2023" name="Mol. Phylogenet. Evol.">
        <title>Genome-scale phylogeny and comparative genomics of the fungal order Sordariales.</title>
        <authorList>
            <person name="Hensen N."/>
            <person name="Bonometti L."/>
            <person name="Westerberg I."/>
            <person name="Brannstrom I.O."/>
            <person name="Guillou S."/>
            <person name="Cros-Aarteil S."/>
            <person name="Calhoun S."/>
            <person name="Haridas S."/>
            <person name="Kuo A."/>
            <person name="Mondo S."/>
            <person name="Pangilinan J."/>
            <person name="Riley R."/>
            <person name="LaButti K."/>
            <person name="Andreopoulos B."/>
            <person name="Lipzen A."/>
            <person name="Chen C."/>
            <person name="Yan M."/>
            <person name="Daum C."/>
            <person name="Ng V."/>
            <person name="Clum A."/>
            <person name="Steindorff A."/>
            <person name="Ohm R.A."/>
            <person name="Martin F."/>
            <person name="Silar P."/>
            <person name="Natvig D.O."/>
            <person name="Lalanne C."/>
            <person name="Gautier V."/>
            <person name="Ament-Velasquez S.L."/>
            <person name="Kruys A."/>
            <person name="Hutchinson M.I."/>
            <person name="Powell A.J."/>
            <person name="Barry K."/>
            <person name="Miller A.N."/>
            <person name="Grigoriev I.V."/>
            <person name="Debuchy R."/>
            <person name="Gladieux P."/>
            <person name="Hiltunen Thoren M."/>
            <person name="Johannesson H."/>
        </authorList>
    </citation>
    <scope>NUCLEOTIDE SEQUENCE</scope>
    <source>
        <strain evidence="4">PSN309</strain>
    </source>
</reference>
<feature type="compositionally biased region" description="Basic and acidic residues" evidence="1">
    <location>
        <begin position="366"/>
        <end position="375"/>
    </location>
</feature>
<dbReference type="InterPro" id="IPR049207">
    <property type="entry name" value="DUF4246_N"/>
</dbReference>
<accession>A0AAN6WTZ8</accession>
<evidence type="ECO:0000313" key="4">
    <source>
        <dbReference type="EMBL" id="KAK4188160.1"/>
    </source>
</evidence>
<comment type="caution">
    <text evidence="4">The sequence shown here is derived from an EMBL/GenBank/DDBJ whole genome shotgun (WGS) entry which is preliminary data.</text>
</comment>
<sequence length="697" mass="80090">MSSIATSSDTGKPKPKYPGYGMNLRWMLQSESVSARRNLGMIAYPMGIHGECYGNNSMIITVREVAMMLVMDRLTDKPDWHIKVFNDEIAEKWRQEAMAWPEDDLWNRIQHFEIDEGRQNLHPDWYPERPKNLLDRACVDYCIQELRHKAEHFERTGIIPTLDATFSIAKSDTIVPESLHQSLREAFARLQADQVSNPDWHPNTNETVQDLVHPSMYPLIYGRSLFLENEEVGVEDAVDKWAGKGKVIPRHGEKDSSTREAPPRRQYRYDRVGSGKVPLDFWSNTYQWLPANLKFTDDGGVKFASYINNLHPTKYRDIYSTIEKLVEKSLPLWDLCLSRYGDYKNVGAGRREPRIMPDEPDDENPENWKPREGTSGKKKSRSQDEEAEEEDEDEDYDEDEDRGEPVHPDPPSFESSKVDYTVDPTKTLREMFKDTGLQIIVKMATIQLTPEKPEFSPGGWHVEGMMNEHIAGTALYYLDSENITESHLEFRSNTTHYFEDEDDRFRVSQNGYHWMESVYGATFGSGNGSPCLQNYGSVLTPQGRLLAFPNVFQHRVSGFKLADPTKPGHRRFIALWLVDPTLRIINTGNVPPQQAEWWAEAAFSKKSTNMPPEVAQLLVEKGLVEEKQLDLASSKTGGKLPAELLEMVREELKGAGLPMTREEAEEHRLKLMKERSVFGQDAQHQWDHRASYSFCEH</sequence>
<dbReference type="PANTHER" id="PTHR33119">
    <property type="entry name" value="IFI3P"/>
    <property type="match status" value="1"/>
</dbReference>
<gene>
    <name evidence="4" type="ORF">QBC35DRAFT_473900</name>
</gene>
<dbReference type="Proteomes" id="UP001302126">
    <property type="component" value="Unassembled WGS sequence"/>
</dbReference>
<feature type="region of interest" description="Disordered" evidence="1">
    <location>
        <begin position="347"/>
        <end position="420"/>
    </location>
</feature>
<dbReference type="EMBL" id="MU864392">
    <property type="protein sequence ID" value="KAK4188160.1"/>
    <property type="molecule type" value="Genomic_DNA"/>
</dbReference>
<evidence type="ECO:0000259" key="2">
    <source>
        <dbReference type="Pfam" id="PF14033"/>
    </source>
</evidence>
<dbReference type="InterPro" id="IPR049192">
    <property type="entry name" value="DUF4246_C"/>
</dbReference>
<feature type="domain" description="DUF4246" evidence="2">
    <location>
        <begin position="137"/>
        <end position="600"/>
    </location>
</feature>
<feature type="domain" description="DUF4246" evidence="3">
    <location>
        <begin position="17"/>
        <end position="96"/>
    </location>
</feature>
<proteinExistence type="predicted"/>
<dbReference type="Pfam" id="PF14033">
    <property type="entry name" value="DUF4246"/>
    <property type="match status" value="1"/>
</dbReference>
<evidence type="ECO:0000259" key="3">
    <source>
        <dbReference type="Pfam" id="PF21666"/>
    </source>
</evidence>
<dbReference type="Pfam" id="PF21666">
    <property type="entry name" value="DUF4246_N"/>
    <property type="match status" value="1"/>
</dbReference>
<evidence type="ECO:0000256" key="1">
    <source>
        <dbReference type="SAM" id="MobiDB-lite"/>
    </source>
</evidence>
<keyword evidence="5" id="KW-1185">Reference proteome</keyword>
<protein>
    <submittedName>
        <fullName evidence="4">Uncharacterized protein</fullName>
    </submittedName>
</protein>